<comment type="caution">
    <text evidence="1">The sequence shown here is derived from an EMBL/GenBank/DDBJ whole genome shotgun (WGS) entry which is preliminary data.</text>
</comment>
<evidence type="ECO:0000313" key="2">
    <source>
        <dbReference type="Proteomes" id="UP001064048"/>
    </source>
</evidence>
<proteinExistence type="predicted"/>
<organism evidence="1 2">
    <name type="scientific">Choristoneura fumiferana</name>
    <name type="common">Spruce budworm moth</name>
    <name type="synonym">Archips fumiferana</name>
    <dbReference type="NCBI Taxonomy" id="7141"/>
    <lineage>
        <taxon>Eukaryota</taxon>
        <taxon>Metazoa</taxon>
        <taxon>Ecdysozoa</taxon>
        <taxon>Arthropoda</taxon>
        <taxon>Hexapoda</taxon>
        <taxon>Insecta</taxon>
        <taxon>Pterygota</taxon>
        <taxon>Neoptera</taxon>
        <taxon>Endopterygota</taxon>
        <taxon>Lepidoptera</taxon>
        <taxon>Glossata</taxon>
        <taxon>Ditrysia</taxon>
        <taxon>Tortricoidea</taxon>
        <taxon>Tortricidae</taxon>
        <taxon>Tortricinae</taxon>
        <taxon>Choristoneura</taxon>
    </lineage>
</organism>
<protein>
    <submittedName>
        <fullName evidence="1">Uncharacterized protein</fullName>
    </submittedName>
</protein>
<dbReference type="EMBL" id="CM046131">
    <property type="protein sequence ID" value="KAI8430884.1"/>
    <property type="molecule type" value="Genomic_DNA"/>
</dbReference>
<gene>
    <name evidence="1" type="ORF">MSG28_001015</name>
</gene>
<accession>A0ACC0K3F1</accession>
<sequence>MANEHGSPDAIISVSTEEETATTMTKAERISLREEARKMFYHAYNAYMDNAYPADELMPLSCKGRWKGITPSRGDMDDALGNFSLTLVDSLDTLVVMGDFSEFSRAIKLVIKDVTFDHDIVVSVFETNIRMLGGLLSAHVLAMALQAEVPALQWYDGELLALAEDLGRRLLPAFNTSTGIPHGKINLRHGIRNMQESRETCTACAGTMILEMAALSRLTGKPIYEQKAHKAMDRLWKIRHRTSDLMGTVINIHSGDWVRKDSGVGAGIDSYYEYCLKAYILLGDEKYLARFNRHYNAVMKYISRGPVMLAVHMHRPHLQSRNFMDALLAFWPGLQVLLGDVRPAVETHEMLYQVMQRHTFIPEAFTTDFQVQYSVLQGRTTSRITSWMHLYQVMQRQTFIPEPFSTDFQVQYSVLQGRTTSRITSWMHLYQVMQRQTFIPEPFSTDFQVQYSVLQGRSTSRITSWLHLYQVMQRQTFIPEPFSTDFQVQYSVLQGRSTSRITSWMHLYQVMQRQTFIPEPFSTDFQVHWGQHPLRPEFLESTYFLHRATEDDHYLHVGKTVLKALQQYTKVPCGYAAVNDVRTRVHEDRMDSFVLAETFKYLYMLFGDDKDMPVKLEDYVLTTEAHFLPLSLAHAGRNTSYFSLKLDDDDEDKYRKTCPSTASLVAEKVRQPLRQLLGASAARPPARLRPLNDPRQIHALSDMGISVLTLPDGRVQLLYTTNTAKSSKDAAEGLTFMREMSKWNSLSDLENGVVPVGVVAGGRVLPAGPGHFGRELRAALAGTPRRADPLHACSPLATALTDKFAVAQRGLCTFAQKVRNIQAAGAKLAIIIDNVPDSSHESTAMFAMSGDGKDDIEIPAVFLFSLEGQFLTNAMEAEPDLTVTVGELKSLQRQHEVTCEDGNCETVLESVGTPAESESFDHLKKVLSQLVAQFELSLSQDDTPATAPRCASQVLEEPFQTDKVLTKVPSETAPSPPQSPQTEHSSRSDSENSLTIGTKTHKPDDL</sequence>
<name>A0ACC0K3F1_CHOFU</name>
<dbReference type="Proteomes" id="UP001064048">
    <property type="component" value="Chromosome Z"/>
</dbReference>
<evidence type="ECO:0000313" key="1">
    <source>
        <dbReference type="EMBL" id="KAI8430884.1"/>
    </source>
</evidence>
<keyword evidence="2" id="KW-1185">Reference proteome</keyword>
<reference evidence="1 2" key="1">
    <citation type="journal article" date="2022" name="Genome Biol. Evol.">
        <title>The Spruce Budworm Genome: Reconstructing the Evolutionary History of Antifreeze Proteins.</title>
        <authorList>
            <person name="Beliveau C."/>
            <person name="Gagne P."/>
            <person name="Picq S."/>
            <person name="Vernygora O."/>
            <person name="Keeling C.I."/>
            <person name="Pinkney K."/>
            <person name="Doucet D."/>
            <person name="Wen F."/>
            <person name="Johnston J.S."/>
            <person name="Maaroufi H."/>
            <person name="Boyle B."/>
            <person name="Laroche J."/>
            <person name="Dewar K."/>
            <person name="Juretic N."/>
            <person name="Blackburn G."/>
            <person name="Nisole A."/>
            <person name="Brunet B."/>
            <person name="Brandao M."/>
            <person name="Lumley L."/>
            <person name="Duan J."/>
            <person name="Quan G."/>
            <person name="Lucarotti C.J."/>
            <person name="Roe A.D."/>
            <person name="Sperling F.A.H."/>
            <person name="Levesque R.C."/>
            <person name="Cusson M."/>
        </authorList>
    </citation>
    <scope>NUCLEOTIDE SEQUENCE [LARGE SCALE GENOMIC DNA]</scope>
    <source>
        <strain evidence="1">Glfc:IPQL:Cfum</strain>
    </source>
</reference>